<proteinExistence type="predicted"/>
<protein>
    <submittedName>
        <fullName evidence="2">Uncharacterized protein</fullName>
    </submittedName>
</protein>
<dbReference type="STRING" id="1508389.SAMN05444003_0490"/>
<name>A0A1M5LUQ3_9RHOB</name>
<gene>
    <name evidence="2" type="ORF">SAMN05444003_0490</name>
</gene>
<feature type="region of interest" description="Disordered" evidence="1">
    <location>
        <begin position="22"/>
        <end position="67"/>
    </location>
</feature>
<evidence type="ECO:0000313" key="2">
    <source>
        <dbReference type="EMBL" id="SHG68834.1"/>
    </source>
</evidence>
<dbReference type="AlphaFoldDB" id="A0A1M5LUQ3"/>
<reference evidence="2 3" key="1">
    <citation type="submission" date="2016-11" db="EMBL/GenBank/DDBJ databases">
        <authorList>
            <person name="Jaros S."/>
            <person name="Januszkiewicz K."/>
            <person name="Wedrychowicz H."/>
        </authorList>
    </citation>
    <scope>NUCLEOTIDE SEQUENCE [LARGE SCALE GENOMIC DNA]</scope>
    <source>
        <strain evidence="2 3">DSM 28715</strain>
    </source>
</reference>
<sequence>MSAEQLTRIVTRVLTRWGMGAGMDMLSRGGKDPSEMTAEERAQAKASRQAMRNGQRGMRQARRFMKF</sequence>
<accession>A0A1M5LUQ3</accession>
<dbReference type="EMBL" id="FQXB01000001">
    <property type="protein sequence ID" value="SHG68834.1"/>
    <property type="molecule type" value="Genomic_DNA"/>
</dbReference>
<feature type="compositionally biased region" description="Basic and acidic residues" evidence="1">
    <location>
        <begin position="29"/>
        <end position="43"/>
    </location>
</feature>
<dbReference type="OrthoDB" id="7876991at2"/>
<keyword evidence="3" id="KW-1185">Reference proteome</keyword>
<evidence type="ECO:0000313" key="3">
    <source>
        <dbReference type="Proteomes" id="UP000184074"/>
    </source>
</evidence>
<dbReference type="Proteomes" id="UP000184074">
    <property type="component" value="Unassembled WGS sequence"/>
</dbReference>
<evidence type="ECO:0000256" key="1">
    <source>
        <dbReference type="SAM" id="MobiDB-lite"/>
    </source>
</evidence>
<dbReference type="RefSeq" id="WP_131802755.1">
    <property type="nucleotide sequence ID" value="NZ_FQXB01000001.1"/>
</dbReference>
<organism evidence="2 3">
    <name type="scientific">Cognatiyoonia sediminum</name>
    <dbReference type="NCBI Taxonomy" id="1508389"/>
    <lineage>
        <taxon>Bacteria</taxon>
        <taxon>Pseudomonadati</taxon>
        <taxon>Pseudomonadota</taxon>
        <taxon>Alphaproteobacteria</taxon>
        <taxon>Rhodobacterales</taxon>
        <taxon>Paracoccaceae</taxon>
        <taxon>Cognatiyoonia</taxon>
    </lineage>
</organism>